<protein>
    <submittedName>
        <fullName evidence="1">Uncharacterized protein</fullName>
    </submittedName>
</protein>
<keyword evidence="2" id="KW-1185">Reference proteome</keyword>
<organism evidence="1 2">
    <name type="scientific">Nephila pilipes</name>
    <name type="common">Giant wood spider</name>
    <name type="synonym">Nephila maculata</name>
    <dbReference type="NCBI Taxonomy" id="299642"/>
    <lineage>
        <taxon>Eukaryota</taxon>
        <taxon>Metazoa</taxon>
        <taxon>Ecdysozoa</taxon>
        <taxon>Arthropoda</taxon>
        <taxon>Chelicerata</taxon>
        <taxon>Arachnida</taxon>
        <taxon>Araneae</taxon>
        <taxon>Araneomorphae</taxon>
        <taxon>Entelegynae</taxon>
        <taxon>Araneoidea</taxon>
        <taxon>Nephilidae</taxon>
        <taxon>Nephila</taxon>
    </lineage>
</organism>
<reference evidence="1" key="1">
    <citation type="submission" date="2020-08" db="EMBL/GenBank/DDBJ databases">
        <title>Multicomponent nature underlies the extraordinary mechanical properties of spider dragline silk.</title>
        <authorList>
            <person name="Kono N."/>
            <person name="Nakamura H."/>
            <person name="Mori M."/>
            <person name="Yoshida Y."/>
            <person name="Ohtoshi R."/>
            <person name="Malay A.D."/>
            <person name="Moran D.A.P."/>
            <person name="Tomita M."/>
            <person name="Numata K."/>
            <person name="Arakawa K."/>
        </authorList>
    </citation>
    <scope>NUCLEOTIDE SEQUENCE</scope>
</reference>
<sequence>MEPNALEISSQVTSDSLHSLLSASRCCPLRKLCYNTPSFGVKPFCIGAKNLLTSHQLTSLLTKHFVNSLSCEVCPKVQSVSSWELRFLTLFVDEDGIGSFPITWNMPHLQIDVENQGETSTSWVNFLPMGVGNPIGSRCGVFCRFQTLTNGVRSKFFADTL</sequence>
<name>A0A8X6QTP7_NEPPI</name>
<dbReference type="AlphaFoldDB" id="A0A8X6QTP7"/>
<dbReference type="EMBL" id="BMAW01036676">
    <property type="protein sequence ID" value="GFU45096.1"/>
    <property type="molecule type" value="Genomic_DNA"/>
</dbReference>
<proteinExistence type="predicted"/>
<evidence type="ECO:0000313" key="1">
    <source>
        <dbReference type="EMBL" id="GFU45096.1"/>
    </source>
</evidence>
<gene>
    <name evidence="1" type="ORF">NPIL_25481</name>
</gene>
<dbReference type="Proteomes" id="UP000887013">
    <property type="component" value="Unassembled WGS sequence"/>
</dbReference>
<evidence type="ECO:0000313" key="2">
    <source>
        <dbReference type="Proteomes" id="UP000887013"/>
    </source>
</evidence>
<comment type="caution">
    <text evidence="1">The sequence shown here is derived from an EMBL/GenBank/DDBJ whole genome shotgun (WGS) entry which is preliminary data.</text>
</comment>
<accession>A0A8X6QTP7</accession>